<evidence type="ECO:0000313" key="8">
    <source>
        <dbReference type="EMBL" id="KAE9196754.1"/>
    </source>
</evidence>
<evidence type="ECO:0000313" key="3">
    <source>
        <dbReference type="EMBL" id="KAE8985486.1"/>
    </source>
</evidence>
<evidence type="ECO:0000313" key="12">
    <source>
        <dbReference type="Proteomes" id="UP000440732"/>
    </source>
</evidence>
<dbReference type="EMBL" id="QXFX01001891">
    <property type="protein sequence ID" value="KAE9083360.1"/>
    <property type="molecule type" value="Genomic_DNA"/>
</dbReference>
<evidence type="ECO:0008006" key="16">
    <source>
        <dbReference type="Google" id="ProtNLM"/>
    </source>
</evidence>
<dbReference type="Proteomes" id="UP000488956">
    <property type="component" value="Unassembled WGS sequence"/>
</dbReference>
<evidence type="ECO:0000313" key="9">
    <source>
        <dbReference type="Proteomes" id="UP000429523"/>
    </source>
</evidence>
<evidence type="ECO:0000313" key="15">
    <source>
        <dbReference type="Proteomes" id="UP000488956"/>
    </source>
</evidence>
<dbReference type="Proteomes" id="UP000476176">
    <property type="component" value="Unassembled WGS sequence"/>
</dbReference>
<keyword evidence="1" id="KW-0732">Signal</keyword>
<accession>A0A6A3EAK6</accession>
<sequence>MHTTQILVLSAFSASWVLATYTATVTNAVSLQKPSRQTPLLTASRFTQYAAAMSTAQTFRGDLLFAAWVLATSPTSVYNATTSRLS</sequence>
<dbReference type="EMBL" id="QXFW01001812">
    <property type="protein sequence ID" value="KAE8985486.1"/>
    <property type="molecule type" value="Genomic_DNA"/>
</dbReference>
<dbReference type="Proteomes" id="UP000460718">
    <property type="component" value="Unassembled WGS sequence"/>
</dbReference>
<dbReference type="Proteomes" id="UP000440367">
    <property type="component" value="Unassembled WGS sequence"/>
</dbReference>
<evidence type="ECO:0000313" key="2">
    <source>
        <dbReference type="EMBL" id="KAE8926978.1"/>
    </source>
</evidence>
<evidence type="ECO:0000313" key="5">
    <source>
        <dbReference type="EMBL" id="KAE9108049.1"/>
    </source>
</evidence>
<dbReference type="EMBL" id="QXGF01001935">
    <property type="protein sequence ID" value="KAE8926978.1"/>
    <property type="molecule type" value="Genomic_DNA"/>
</dbReference>
<dbReference type="Proteomes" id="UP000433483">
    <property type="component" value="Unassembled WGS sequence"/>
</dbReference>
<evidence type="ECO:0000313" key="13">
    <source>
        <dbReference type="Proteomes" id="UP000460718"/>
    </source>
</evidence>
<protein>
    <recommendedName>
        <fullName evidence="16">RxLR effector protein</fullName>
    </recommendedName>
</protein>
<feature type="chain" id="PRO_5036379360" description="RxLR effector protein" evidence="1">
    <location>
        <begin position="20"/>
        <end position="86"/>
    </location>
</feature>
<dbReference type="EMBL" id="QXGC01001888">
    <property type="protein sequence ID" value="KAE9194305.1"/>
    <property type="molecule type" value="Genomic_DNA"/>
</dbReference>
<comment type="caution">
    <text evidence="2">The sequence shown here is derived from an EMBL/GenBank/DDBJ whole genome shotgun (WGS) entry which is preliminary data.</text>
</comment>
<dbReference type="EMBL" id="QXGD01001915">
    <property type="protein sequence ID" value="KAE9196754.1"/>
    <property type="molecule type" value="Genomic_DNA"/>
</dbReference>
<feature type="signal peptide" evidence="1">
    <location>
        <begin position="1"/>
        <end position="19"/>
    </location>
</feature>
<dbReference type="EMBL" id="QXGA01001886">
    <property type="protein sequence ID" value="KAE9108049.1"/>
    <property type="molecule type" value="Genomic_DNA"/>
</dbReference>
<reference evidence="9 10" key="1">
    <citation type="submission" date="2018-08" db="EMBL/GenBank/DDBJ databases">
        <title>Genomic investigation of the strawberry pathogen Phytophthora fragariae indicates pathogenicity is determined by transcriptional variation in three key races.</title>
        <authorList>
            <person name="Adams T.M."/>
            <person name="Armitage A.D."/>
            <person name="Sobczyk M.K."/>
            <person name="Bates H.J."/>
            <person name="Dunwell J.M."/>
            <person name="Nellist C.F."/>
            <person name="Harrison R.J."/>
        </authorList>
    </citation>
    <scope>NUCLEOTIDE SEQUENCE [LARGE SCALE GENOMIC DNA]</scope>
    <source>
        <strain evidence="8 11">BC-1</strain>
        <strain evidence="7 14">BC-23</strain>
        <strain evidence="6 10">NOV-27</strain>
        <strain evidence="5 12">NOV-5</strain>
        <strain evidence="2 9">NOV-9</strain>
        <strain evidence="4 15">ONT-3</strain>
        <strain evidence="3 13">SCRP245</strain>
    </source>
</reference>
<evidence type="ECO:0000313" key="10">
    <source>
        <dbReference type="Proteomes" id="UP000433483"/>
    </source>
</evidence>
<keyword evidence="10" id="KW-1185">Reference proteome</keyword>
<name>A0A6A3EAK6_9STRA</name>
<dbReference type="Proteomes" id="UP000429523">
    <property type="component" value="Unassembled WGS sequence"/>
</dbReference>
<dbReference type="Proteomes" id="UP000440732">
    <property type="component" value="Unassembled WGS sequence"/>
</dbReference>
<evidence type="ECO:0000313" key="7">
    <source>
        <dbReference type="EMBL" id="KAE9194305.1"/>
    </source>
</evidence>
<evidence type="ECO:0000256" key="1">
    <source>
        <dbReference type="SAM" id="SignalP"/>
    </source>
</evidence>
<evidence type="ECO:0000313" key="11">
    <source>
        <dbReference type="Proteomes" id="UP000440367"/>
    </source>
</evidence>
<evidence type="ECO:0000313" key="6">
    <source>
        <dbReference type="EMBL" id="KAE9184826.1"/>
    </source>
</evidence>
<dbReference type="AlphaFoldDB" id="A0A6A3EAK6"/>
<evidence type="ECO:0000313" key="4">
    <source>
        <dbReference type="EMBL" id="KAE9083360.1"/>
    </source>
</evidence>
<proteinExistence type="predicted"/>
<gene>
    <name evidence="8" type="ORF">PF002_g22964</name>
    <name evidence="7" type="ORF">PF004_g20758</name>
    <name evidence="6" type="ORF">PF005_g21519</name>
    <name evidence="5" type="ORF">PF006_g20962</name>
    <name evidence="2" type="ORF">PF009_g22844</name>
    <name evidence="4" type="ORF">PF010_g21241</name>
    <name evidence="3" type="ORF">PF011_g20369</name>
</gene>
<dbReference type="EMBL" id="QXGB01001840">
    <property type="protein sequence ID" value="KAE9184826.1"/>
    <property type="molecule type" value="Genomic_DNA"/>
</dbReference>
<evidence type="ECO:0000313" key="14">
    <source>
        <dbReference type="Proteomes" id="UP000476176"/>
    </source>
</evidence>
<organism evidence="2 9">
    <name type="scientific">Phytophthora fragariae</name>
    <dbReference type="NCBI Taxonomy" id="53985"/>
    <lineage>
        <taxon>Eukaryota</taxon>
        <taxon>Sar</taxon>
        <taxon>Stramenopiles</taxon>
        <taxon>Oomycota</taxon>
        <taxon>Peronosporomycetes</taxon>
        <taxon>Peronosporales</taxon>
        <taxon>Peronosporaceae</taxon>
        <taxon>Phytophthora</taxon>
    </lineage>
</organism>